<sequence>MSEALTVALIAGGFTALAPICTLIGIRLERRVKHKNADAALQTSDAALQQAEAAKEEAEAAKDEAEAAKRQADAALVAAVAEMRRAVTAEREQANADWARFCDAKDREIASLRDRVERNDERLGQAEMRALADRERADRSDRLYWKAVVYLRIVIRWINDEHPGEEFPAPPTELIADL</sequence>
<feature type="transmembrane region" description="Helical" evidence="2">
    <location>
        <begin position="6"/>
        <end position="26"/>
    </location>
</feature>
<dbReference type="Proteomes" id="UP001187143">
    <property type="component" value="Unassembled WGS sequence"/>
</dbReference>
<proteinExistence type="predicted"/>
<name>A0AAE4UAT8_MYCIT</name>
<keyword evidence="2" id="KW-0812">Transmembrane</keyword>
<keyword evidence="2" id="KW-1133">Transmembrane helix</keyword>
<evidence type="ECO:0000256" key="1">
    <source>
        <dbReference type="SAM" id="Coils"/>
    </source>
</evidence>
<feature type="coiled-coil region" evidence="1">
    <location>
        <begin position="37"/>
        <end position="82"/>
    </location>
</feature>
<dbReference type="AlphaFoldDB" id="A0AAE4UAT8"/>
<dbReference type="EMBL" id="JAWLLD010000021">
    <property type="protein sequence ID" value="MDV7014201.1"/>
    <property type="molecule type" value="Genomic_DNA"/>
</dbReference>
<organism evidence="3 4">
    <name type="scientific">Mycobacterium intracellulare</name>
    <dbReference type="NCBI Taxonomy" id="1767"/>
    <lineage>
        <taxon>Bacteria</taxon>
        <taxon>Bacillati</taxon>
        <taxon>Actinomycetota</taxon>
        <taxon>Actinomycetes</taxon>
        <taxon>Mycobacteriales</taxon>
        <taxon>Mycobacteriaceae</taxon>
        <taxon>Mycobacterium</taxon>
        <taxon>Mycobacterium avium complex (MAC)</taxon>
    </lineage>
</organism>
<protein>
    <submittedName>
        <fullName evidence="3">Uncharacterized protein</fullName>
    </submittedName>
</protein>
<evidence type="ECO:0000313" key="4">
    <source>
        <dbReference type="Proteomes" id="UP001187143"/>
    </source>
</evidence>
<accession>A0AAE4UAT8</accession>
<keyword evidence="1" id="KW-0175">Coiled coil</keyword>
<evidence type="ECO:0000256" key="2">
    <source>
        <dbReference type="SAM" id="Phobius"/>
    </source>
</evidence>
<comment type="caution">
    <text evidence="3">The sequence shown here is derived from an EMBL/GenBank/DDBJ whole genome shotgun (WGS) entry which is preliminary data.</text>
</comment>
<reference evidence="3" key="1">
    <citation type="submission" date="2023-10" db="EMBL/GenBank/DDBJ databases">
        <title>Characterization and genome sequence of Mycobacterium intracellulare ABSURDO, a novel pathogenic isolate with three colony morphotypes that vary in growth and acid-fastness.</title>
        <authorList>
            <person name="Jude B.A."/>
            <person name="Robinson R.T."/>
        </authorList>
    </citation>
    <scope>NUCLEOTIDE SEQUENCE</scope>
    <source>
        <strain evidence="3">ABSURDO Component B</strain>
    </source>
</reference>
<keyword evidence="2" id="KW-0472">Membrane</keyword>
<gene>
    <name evidence="3" type="ORF">R4F53_18090</name>
</gene>
<evidence type="ECO:0000313" key="3">
    <source>
        <dbReference type="EMBL" id="MDV7014201.1"/>
    </source>
</evidence>
<dbReference type="RefSeq" id="WP_317728751.1">
    <property type="nucleotide sequence ID" value="NZ_JAWLLC010000033.1"/>
</dbReference>